<dbReference type="PANTHER" id="PTHR28657:SF5">
    <property type="entry name" value="INDOLEAMINE 2,3-DIOXYGENASE"/>
    <property type="match status" value="1"/>
</dbReference>
<dbReference type="SUPFAM" id="SSF140959">
    <property type="entry name" value="Indolic compounds 2,3-dioxygenase-like"/>
    <property type="match status" value="1"/>
</dbReference>
<evidence type="ECO:0000256" key="2">
    <source>
        <dbReference type="ARBA" id="ARBA00022723"/>
    </source>
</evidence>
<dbReference type="GO" id="GO:0033754">
    <property type="term" value="F:indoleamine 2,3-dioxygenase activity"/>
    <property type="evidence" value="ECO:0007669"/>
    <property type="project" value="TreeGrafter"/>
</dbReference>
<dbReference type="Gene3D" id="1.20.58.480">
    <property type="match status" value="1"/>
</dbReference>
<evidence type="ECO:0000256" key="5">
    <source>
        <dbReference type="SAM" id="MobiDB-lite"/>
    </source>
</evidence>
<comment type="similarity">
    <text evidence="1">Belongs to the indoleamine 2,3-dioxygenase family.</text>
</comment>
<comment type="caution">
    <text evidence="6">The sequence shown here is derived from an EMBL/GenBank/DDBJ whole genome shotgun (WGS) entry which is preliminary data.</text>
</comment>
<gene>
    <name evidence="6" type="ORF">GQ602_002504</name>
</gene>
<keyword evidence="6" id="KW-0560">Oxidoreductase</keyword>
<dbReference type="AlphaFoldDB" id="A0A8H4QAL1"/>
<dbReference type="OrthoDB" id="540174at2759"/>
<dbReference type="Proteomes" id="UP000562929">
    <property type="component" value="Unassembled WGS sequence"/>
</dbReference>
<evidence type="ECO:0000256" key="3">
    <source>
        <dbReference type="ARBA" id="ARBA00023004"/>
    </source>
</evidence>
<name>A0A8H4QAL1_9HYPO</name>
<dbReference type="GO" id="GO:0020037">
    <property type="term" value="F:heme binding"/>
    <property type="evidence" value="ECO:0007669"/>
    <property type="project" value="InterPro"/>
</dbReference>
<evidence type="ECO:0000313" key="7">
    <source>
        <dbReference type="Proteomes" id="UP000562929"/>
    </source>
</evidence>
<proteinExistence type="inferred from homology"/>
<dbReference type="EMBL" id="JAACLJ010000002">
    <property type="protein sequence ID" value="KAF4592205.1"/>
    <property type="molecule type" value="Genomic_DNA"/>
</dbReference>
<feature type="binding site" description="proximal binding residue" evidence="4">
    <location>
        <position position="442"/>
    </location>
    <ligand>
        <name>heme b</name>
        <dbReference type="ChEBI" id="CHEBI:60344"/>
    </ligand>
    <ligandPart>
        <name>Fe</name>
        <dbReference type="ChEBI" id="CHEBI:18248"/>
    </ligandPart>
</feature>
<evidence type="ECO:0000256" key="4">
    <source>
        <dbReference type="PIRSR" id="PIRSR600898-1"/>
    </source>
</evidence>
<keyword evidence="7" id="KW-1185">Reference proteome</keyword>
<evidence type="ECO:0000313" key="6">
    <source>
        <dbReference type="EMBL" id="KAF4592205.1"/>
    </source>
</evidence>
<protein>
    <submittedName>
        <fullName evidence="6">Indoleamine 2,3-dioxygenase</fullName>
    </submittedName>
</protein>
<dbReference type="FunFam" id="1.20.58.480:FF:000004">
    <property type="entry name" value="Indoleamine 2,3-dioxygenase subfamily"/>
    <property type="match status" value="1"/>
</dbReference>
<evidence type="ECO:0000256" key="1">
    <source>
        <dbReference type="ARBA" id="ARBA00007119"/>
    </source>
</evidence>
<dbReference type="GO" id="GO:0005737">
    <property type="term" value="C:cytoplasm"/>
    <property type="evidence" value="ECO:0007669"/>
    <property type="project" value="TreeGrafter"/>
</dbReference>
<keyword evidence="3 4" id="KW-0408">Iron</keyword>
<dbReference type="Pfam" id="PF01231">
    <property type="entry name" value="IDO"/>
    <property type="match status" value="1"/>
</dbReference>
<dbReference type="GO" id="GO:0046872">
    <property type="term" value="F:metal ion binding"/>
    <property type="evidence" value="ECO:0007669"/>
    <property type="project" value="UniProtKB-KW"/>
</dbReference>
<reference evidence="6 7" key="1">
    <citation type="journal article" date="2020" name="G3 (Bethesda)">
        <title>Genetic Underpinnings of Host Manipulation by Ophiocordyceps as Revealed by Comparative Transcriptomics.</title>
        <authorList>
            <person name="Will I."/>
            <person name="Das B."/>
            <person name="Trinh T."/>
            <person name="Brachmann A."/>
            <person name="Ohm R.A."/>
            <person name="de Bekker C."/>
        </authorList>
    </citation>
    <scope>NUCLEOTIDE SEQUENCE [LARGE SCALE GENOMIC DNA]</scope>
    <source>
        <strain evidence="6 7">EC05</strain>
    </source>
</reference>
<dbReference type="GO" id="GO:0034354">
    <property type="term" value="P:'de novo' NAD+ biosynthetic process from L-tryptophan"/>
    <property type="evidence" value="ECO:0007669"/>
    <property type="project" value="TreeGrafter"/>
</dbReference>
<keyword evidence="2 4" id="KW-0479">Metal-binding</keyword>
<feature type="region of interest" description="Disordered" evidence="5">
    <location>
        <begin position="524"/>
        <end position="543"/>
    </location>
</feature>
<keyword evidence="4" id="KW-0349">Heme</keyword>
<organism evidence="6 7">
    <name type="scientific">Ophiocordyceps camponoti-floridani</name>
    <dbReference type="NCBI Taxonomy" id="2030778"/>
    <lineage>
        <taxon>Eukaryota</taxon>
        <taxon>Fungi</taxon>
        <taxon>Dikarya</taxon>
        <taxon>Ascomycota</taxon>
        <taxon>Pezizomycotina</taxon>
        <taxon>Sordariomycetes</taxon>
        <taxon>Hypocreomycetidae</taxon>
        <taxon>Hypocreales</taxon>
        <taxon>Ophiocordycipitaceae</taxon>
        <taxon>Ophiocordyceps</taxon>
    </lineage>
</organism>
<keyword evidence="6" id="KW-0223">Dioxygenase</keyword>
<accession>A0A8H4QAL1</accession>
<sequence length="564" mass="62272">MASAIGLWLASETAQNSHMTPRQTLVTAGCACVYMHQIHTYALLPPFRLARALPAIFEAALLVSLLAVDHTQFKASKTRGNMSLSIPVLEDYGLSPTHGFLPATPPLTHLPDPYYGKWEAVATNLQAQVLGRRLRGVVDGLPVLSTSRLRDEAEWRRAYSLLCFITHAYIWGDDVPADRLPPSLAAPLLDIATHLEVPPVATYAAVCLWNYKPIFPDEPIDGLKNLATVNTFTGSIDESWFYLVSIAIEGRGASILPLVLKAMGAARRKDSPAVARCLRSFAERLADLTTILQRMHESCDPRIFFHRIRPFLAGSKNMAEAGLPRGVLYDDGSAAPAYRQYSGGSNAQSSLIQFFDIALGVCHRPTGETAADDTARGSNPNSRNNFIQDMRRYMPGPHARFLEDVSRVANLREYVHSHRDDHELCLAFDACLAMLSGFRDKHIAIVTRYIITPSREARAHNRRREPVSKKHLNLATASMQAQDRGHKGTGGTALIPFLKQARDETSEPTVEEWTKRFIQRKAEGDARADMPLGRPEQADKESVSVKGLAGSWTMEDNVGGICLV</sequence>
<dbReference type="InterPro" id="IPR037217">
    <property type="entry name" value="Trp/Indoleamine_2_3_dOase-like"/>
</dbReference>
<dbReference type="PANTHER" id="PTHR28657">
    <property type="entry name" value="INDOLEAMINE 2,3-DIOXYGENASE"/>
    <property type="match status" value="1"/>
</dbReference>
<dbReference type="InterPro" id="IPR000898">
    <property type="entry name" value="Indolamine_dOase"/>
</dbReference>
<dbReference type="GO" id="GO:0019441">
    <property type="term" value="P:L-tryptophan catabolic process to kynurenine"/>
    <property type="evidence" value="ECO:0007669"/>
    <property type="project" value="InterPro"/>
</dbReference>
<dbReference type="PROSITE" id="PS00876">
    <property type="entry name" value="IDO_1"/>
    <property type="match status" value="1"/>
</dbReference>